<feature type="domain" description="SPOR" evidence="1">
    <location>
        <begin position="349"/>
        <end position="424"/>
    </location>
</feature>
<dbReference type="InterPro" id="IPR036680">
    <property type="entry name" value="SPOR-like_sf"/>
</dbReference>
<dbReference type="OrthoDB" id="7843142at2"/>
<accession>A0A2U8HJ47</accession>
<dbReference type="InterPro" id="IPR007730">
    <property type="entry name" value="SPOR-like_dom"/>
</dbReference>
<sequence>MRIKVSASSAILTFGTAIGSALIGAPVLAQRIDTISTPAEVPPASYTEAQYVDSRGCVFIRAGFDDAVIWVPRVSRAGEPVCGYAPSLSGQSRTAAAEAPAAKPAPVIAPAPASKPKPKPVQAVAAPAPSRATGQPMATVASKPAAVVKAPASKPPAAPAPRVVSRVPAAPAGSVAAVPAGALVGGACTPGFSGEIISDGRTLRCGPQAAPYATEVRRGEAPAPGKKVYYNNGNGTGSWQDGKLLVPGSTRILPRHVYEDGRAERVIVPAGYRPAWEDDRLNPHRALQTVKGYYDTQRVWTHEVPHASTAGTVVTAVAPRVRLEGDPALRPAPSTTGAVVAAASDSVSDEGPALRYVQIGAFATAESAGQARSRLQAAGLPVQELLRKSDGLRRLRVGPYSDARAASLALAKVQATGYRSATLR</sequence>
<dbReference type="Gene3D" id="3.30.70.1070">
    <property type="entry name" value="Sporulation related repeat"/>
    <property type="match status" value="1"/>
</dbReference>
<protein>
    <submittedName>
        <fullName evidence="2">Sporulation protein</fullName>
    </submittedName>
</protein>
<organism evidence="2 3">
    <name type="scientific">Alloyangia pacifica</name>
    <dbReference type="NCBI Taxonomy" id="311180"/>
    <lineage>
        <taxon>Bacteria</taxon>
        <taxon>Pseudomonadati</taxon>
        <taxon>Pseudomonadota</taxon>
        <taxon>Alphaproteobacteria</taxon>
        <taxon>Rhodobacterales</taxon>
        <taxon>Roseobacteraceae</taxon>
        <taxon>Alloyangia</taxon>
    </lineage>
</organism>
<evidence type="ECO:0000259" key="1">
    <source>
        <dbReference type="PROSITE" id="PS51724"/>
    </source>
</evidence>
<name>A0A2U8HJ47_9RHOB</name>
<gene>
    <name evidence="2" type="ORF">CEW88_14720</name>
</gene>
<dbReference type="AlphaFoldDB" id="A0A2U8HJ47"/>
<dbReference type="SUPFAM" id="SSF110997">
    <property type="entry name" value="Sporulation related repeat"/>
    <property type="match status" value="1"/>
</dbReference>
<evidence type="ECO:0000313" key="2">
    <source>
        <dbReference type="EMBL" id="AWI85822.1"/>
    </source>
</evidence>
<dbReference type="GO" id="GO:0042834">
    <property type="term" value="F:peptidoglycan binding"/>
    <property type="evidence" value="ECO:0007669"/>
    <property type="project" value="InterPro"/>
</dbReference>
<dbReference type="RefSeq" id="WP_108969840.1">
    <property type="nucleotide sequence ID" value="NZ_CP022190.1"/>
</dbReference>
<dbReference type="Proteomes" id="UP000244915">
    <property type="component" value="Chromosome 2"/>
</dbReference>
<dbReference type="Pfam" id="PF05036">
    <property type="entry name" value="SPOR"/>
    <property type="match status" value="1"/>
</dbReference>
<proteinExistence type="predicted"/>
<dbReference type="PROSITE" id="PS51724">
    <property type="entry name" value="SPOR"/>
    <property type="match status" value="1"/>
</dbReference>
<reference evidence="2 3" key="1">
    <citation type="submission" date="2017-06" db="EMBL/GenBank/DDBJ databases">
        <title>Yangia sp. YSBP01 complete genome sequence.</title>
        <authorList>
            <person name="Woo J.-H."/>
            <person name="Kim H.-S."/>
        </authorList>
    </citation>
    <scope>NUCLEOTIDE SEQUENCE [LARGE SCALE GENOMIC DNA]</scope>
    <source>
        <strain evidence="2 3">YSBP01</strain>
    </source>
</reference>
<evidence type="ECO:0000313" key="3">
    <source>
        <dbReference type="Proteomes" id="UP000244915"/>
    </source>
</evidence>
<dbReference type="EMBL" id="CP022190">
    <property type="protein sequence ID" value="AWI85822.1"/>
    <property type="molecule type" value="Genomic_DNA"/>
</dbReference>
<dbReference type="KEGG" id="ypac:CEW88_14720"/>